<dbReference type="AlphaFoldDB" id="A0A094J3E3"/>
<evidence type="ECO:0000313" key="1">
    <source>
        <dbReference type="EMBL" id="KFZ32594.1"/>
    </source>
</evidence>
<organism evidence="1">
    <name type="scientific">Anoxybacillus flavithermus</name>
    <dbReference type="NCBI Taxonomy" id="33934"/>
    <lineage>
        <taxon>Bacteria</taxon>
        <taxon>Bacillati</taxon>
        <taxon>Bacillota</taxon>
        <taxon>Bacilli</taxon>
        <taxon>Bacillales</taxon>
        <taxon>Anoxybacillaceae</taxon>
        <taxon>Anoxybacillus</taxon>
    </lineage>
</organism>
<reference evidence="1" key="1">
    <citation type="submission" date="2014-08" db="EMBL/GenBank/DDBJ databases">
        <title>Fullgenome sequencing of Anoxybacillus sp.25 isolate from Garga hot-spring Russia.</title>
        <authorList>
            <person name="Rozanov A.S."/>
            <person name="Kotenko A.V."/>
            <person name="Malup T.K."/>
            <person name="Peltek S.E."/>
        </authorList>
    </citation>
    <scope>NUCLEOTIDE SEQUENCE [LARGE SCALE GENOMIC DNA]</scope>
    <source>
        <strain evidence="1">25</strain>
    </source>
</reference>
<accession>A0A094J3E3</accession>
<protein>
    <submittedName>
        <fullName evidence="1">Uncharacterized protein</fullName>
    </submittedName>
</protein>
<name>A0A094J3E3_9BACL</name>
<gene>
    <name evidence="1" type="ORF">JS44_00400</name>
</gene>
<sequence length="82" mass="9445">MLKLYVPSPNWTHAAKVGDELFVGVNGDKTNRASVNELISMNVKTKEQRVLFRSKHSEAIVQWVQANKHWVVWEDSTSLYKC</sequence>
<dbReference type="EMBL" id="JPZO01000003">
    <property type="protein sequence ID" value="KFZ32594.1"/>
    <property type="molecule type" value="Genomic_DNA"/>
</dbReference>
<proteinExistence type="predicted"/>
<comment type="caution">
    <text evidence="1">The sequence shown here is derived from an EMBL/GenBank/DDBJ whole genome shotgun (WGS) entry which is preliminary data.</text>
</comment>